<dbReference type="PANTHER" id="PTHR15159:SF3">
    <property type="entry name" value="SI:DKEY-175G6.2"/>
    <property type="match status" value="1"/>
</dbReference>
<evidence type="ECO:0000313" key="2">
    <source>
        <dbReference type="EMBL" id="KAF0038376.1"/>
    </source>
</evidence>
<feature type="region of interest" description="Disordered" evidence="1">
    <location>
        <begin position="92"/>
        <end position="127"/>
    </location>
</feature>
<feature type="region of interest" description="Disordered" evidence="1">
    <location>
        <begin position="597"/>
        <end position="639"/>
    </location>
</feature>
<organism evidence="2 3">
    <name type="scientific">Scophthalmus maximus</name>
    <name type="common">Turbot</name>
    <name type="synonym">Psetta maxima</name>
    <dbReference type="NCBI Taxonomy" id="52904"/>
    <lineage>
        <taxon>Eukaryota</taxon>
        <taxon>Metazoa</taxon>
        <taxon>Chordata</taxon>
        <taxon>Craniata</taxon>
        <taxon>Vertebrata</taxon>
        <taxon>Euteleostomi</taxon>
        <taxon>Actinopterygii</taxon>
        <taxon>Neopterygii</taxon>
        <taxon>Teleostei</taxon>
        <taxon>Neoteleostei</taxon>
        <taxon>Acanthomorphata</taxon>
        <taxon>Carangaria</taxon>
        <taxon>Pleuronectiformes</taxon>
        <taxon>Pleuronectoidei</taxon>
        <taxon>Scophthalmidae</taxon>
        <taxon>Scophthalmus</taxon>
    </lineage>
</organism>
<feature type="region of interest" description="Disordered" evidence="1">
    <location>
        <begin position="651"/>
        <end position="674"/>
    </location>
</feature>
<accession>A0A6A4ST33</accession>
<dbReference type="Proteomes" id="UP000438429">
    <property type="component" value="Unassembled WGS sequence"/>
</dbReference>
<reference evidence="2 3" key="1">
    <citation type="submission" date="2019-06" db="EMBL/GenBank/DDBJ databases">
        <title>Draft genomes of female and male turbot (Scophthalmus maximus).</title>
        <authorList>
            <person name="Xu H."/>
            <person name="Xu X.-W."/>
            <person name="Shao C."/>
            <person name="Chen S."/>
        </authorList>
    </citation>
    <scope>NUCLEOTIDE SEQUENCE [LARGE SCALE GENOMIC DNA]</scope>
    <source>
        <strain evidence="2">Ysfricsl-2016a</strain>
        <tissue evidence="2">Blood</tissue>
    </source>
</reference>
<feature type="compositionally biased region" description="Acidic residues" evidence="1">
    <location>
        <begin position="343"/>
        <end position="361"/>
    </location>
</feature>
<protein>
    <recommendedName>
        <fullName evidence="4">Neurosecretory protein VGF-like</fullName>
    </recommendedName>
</protein>
<dbReference type="GO" id="GO:0005184">
    <property type="term" value="F:neuropeptide hormone activity"/>
    <property type="evidence" value="ECO:0007669"/>
    <property type="project" value="InterPro"/>
</dbReference>
<feature type="region of interest" description="Disordered" evidence="1">
    <location>
        <begin position="325"/>
        <end position="393"/>
    </location>
</feature>
<gene>
    <name evidence="2" type="ORF">F2P81_008860</name>
</gene>
<name>A0A6A4ST33_SCOMX</name>
<feature type="compositionally biased region" description="Pro residues" evidence="1">
    <location>
        <begin position="657"/>
        <end position="666"/>
    </location>
</feature>
<dbReference type="AlphaFoldDB" id="A0A6A4ST33"/>
<evidence type="ECO:0000256" key="1">
    <source>
        <dbReference type="SAM" id="MobiDB-lite"/>
    </source>
</evidence>
<comment type="caution">
    <text evidence="2">The sequence shown here is derived from an EMBL/GenBank/DDBJ whole genome shotgun (WGS) entry which is preliminary data.</text>
</comment>
<dbReference type="PANTHER" id="PTHR15159">
    <property type="entry name" value="NEUROSECRETORY PROTEIN VGF"/>
    <property type="match status" value="1"/>
</dbReference>
<dbReference type="EMBL" id="VEVO01000008">
    <property type="protein sequence ID" value="KAF0038376.1"/>
    <property type="molecule type" value="Genomic_DNA"/>
</dbReference>
<evidence type="ECO:0000313" key="3">
    <source>
        <dbReference type="Proteomes" id="UP000438429"/>
    </source>
</evidence>
<feature type="region of interest" description="Disordered" evidence="1">
    <location>
        <begin position="413"/>
        <end position="444"/>
    </location>
</feature>
<feature type="compositionally biased region" description="Basic and acidic residues" evidence="1">
    <location>
        <begin position="362"/>
        <end position="393"/>
    </location>
</feature>
<dbReference type="InterPro" id="IPR026128">
    <property type="entry name" value="VGF"/>
</dbReference>
<sequence>MTSPCVRSLFQCPGHIASMHGIAKSQLTQRQNLGSVWVSTFWFFFSKAQTLKMAAHLILLVLLIVTPQLAGTAPVRGEGGVEGRTRTDHIEDSLAPFLSPPPQTLSSPDDASLVRGRGPGQDDLPEKATDPAQVLAVLLEALDHPGESEFQASINRDWGGEQSKELPSIEGFEDGEIRRMGQTVGGREVEEEREGRRADKAIEQLIVGHLTAAQGDDLQERGEEEDKNTRSRDDLGWSVEDVGPDSVSEEEGEEEGQEVGKDLERFLDNTRVSSTSQVDDPSLQRKIRGYFQNIDLGLQDNEILPPLKGYKAYNTQLARAGKKLHWQENQDRNRPTKGGNFMDDFEDEGEELEEEVEEEEESLSHMEEEARARAEKQEVLRQQEEAERAREEEQRLADIASDMLLQYMGRKQQSYMKPREKSSMGAAGNTAEDKRSEEVLPDEDDLDQQMIDRLIEISSKLHLPADDVIEIISDVEEKKKKRKELQLQPTNSNPVAPRFRPLVPPPLAAPPIYHYTASKNPKKAPYKYNKSNKKWHKDNVKSYKQEYWYKPQKQLDYWYKPQKQFLAFPSYPYYQKPYRAYYPVYFPYPKAQYYGKPVPSRDQPFGPQELDLQAPRRRHRGGGKNRGQGWRQQPAPRLPLNPYISNYILPHPRTYQPLPPPKPPTTPRRGRRPPYYYPQITPGDDYEEDGLVPQLDSEEELENFIERIYMKRRMY</sequence>
<evidence type="ECO:0008006" key="4">
    <source>
        <dbReference type="Google" id="ProtNLM"/>
    </source>
</evidence>
<proteinExistence type="predicted"/>
<feature type="region of interest" description="Disordered" evidence="1">
    <location>
        <begin position="210"/>
        <end position="260"/>
    </location>
</feature>
<feature type="compositionally biased region" description="Basic and acidic residues" evidence="1">
    <location>
        <begin position="325"/>
        <end position="334"/>
    </location>
</feature>
<feature type="compositionally biased region" description="Acidic residues" evidence="1">
    <location>
        <begin position="247"/>
        <end position="257"/>
    </location>
</feature>